<dbReference type="Proteomes" id="UP000324800">
    <property type="component" value="Unassembled WGS sequence"/>
</dbReference>
<feature type="region of interest" description="Disordered" evidence="1">
    <location>
        <begin position="325"/>
        <end position="350"/>
    </location>
</feature>
<evidence type="ECO:0000256" key="2">
    <source>
        <dbReference type="SAM" id="Phobius"/>
    </source>
</evidence>
<reference evidence="3 4" key="1">
    <citation type="submission" date="2019-03" db="EMBL/GenBank/DDBJ databases">
        <title>Single cell metagenomics reveals metabolic interactions within the superorganism composed of flagellate Streblomastix strix and complex community of Bacteroidetes bacteria on its surface.</title>
        <authorList>
            <person name="Treitli S.C."/>
            <person name="Kolisko M."/>
            <person name="Husnik F."/>
            <person name="Keeling P."/>
            <person name="Hampl V."/>
        </authorList>
    </citation>
    <scope>NUCLEOTIDE SEQUENCE [LARGE SCALE GENOMIC DNA]</scope>
    <source>
        <strain evidence="3">ST1C</strain>
    </source>
</reference>
<organism evidence="3 4">
    <name type="scientific">Streblomastix strix</name>
    <dbReference type="NCBI Taxonomy" id="222440"/>
    <lineage>
        <taxon>Eukaryota</taxon>
        <taxon>Metamonada</taxon>
        <taxon>Preaxostyla</taxon>
        <taxon>Oxymonadida</taxon>
        <taxon>Streblomastigidae</taxon>
        <taxon>Streblomastix</taxon>
    </lineage>
</organism>
<name>A0A5J4X6F0_9EUKA</name>
<dbReference type="AlphaFoldDB" id="A0A5J4X6F0"/>
<keyword evidence="2" id="KW-1133">Transmembrane helix</keyword>
<evidence type="ECO:0000256" key="1">
    <source>
        <dbReference type="SAM" id="MobiDB-lite"/>
    </source>
</evidence>
<proteinExistence type="predicted"/>
<dbReference type="EMBL" id="SNRW01000181">
    <property type="protein sequence ID" value="KAA6402811.1"/>
    <property type="molecule type" value="Genomic_DNA"/>
</dbReference>
<accession>A0A5J4X6F0</accession>
<keyword evidence="2" id="KW-0812">Transmembrane</keyword>
<protein>
    <submittedName>
        <fullName evidence="3">Uncharacterized protein</fullName>
    </submittedName>
</protein>
<evidence type="ECO:0000313" key="3">
    <source>
        <dbReference type="EMBL" id="KAA6402811.1"/>
    </source>
</evidence>
<feature type="transmembrane region" description="Helical" evidence="2">
    <location>
        <begin position="288"/>
        <end position="314"/>
    </location>
</feature>
<comment type="caution">
    <text evidence="3">The sequence shown here is derived from an EMBL/GenBank/DDBJ whole genome shotgun (WGS) entry which is preliminary data.</text>
</comment>
<keyword evidence="2" id="KW-0472">Membrane</keyword>
<gene>
    <name evidence="3" type="ORF">EZS28_001666</name>
</gene>
<sequence length="388" mass="43653">MIILLILFTLSFGVVFEKGNLYYSPEKVGDNGILIHNFKNYDDNLGFLKSQKITNFNQIVDNVTNTNTQFTSIPSEGFDDLKTTSALTQEERRCRAVLDSYNSGLFALYGYTAKAVEDADITPSITALIKSGPSQVQYLNVPSDYSQVFKDYNVTQQCNDEQYELSYGLSNKGVIDSQCIPNTDIPEDTSRCIGSGVEYQTHLKGFREGYFYYGDERMVKDLIIRFGVVISYPGVMIGWQYRKWIIVDYDSKGKYQLNSVDISASSYYEGTVLFNELNYHKDGISGGIIAVIIIVVVAVVGAALILFIILYLMYQRHRFANTTQNKDQNIDDKGNKQEIGKQQKDVGQSSTELIRKNVEQNQFAYKYASFGGHGLEDANLCRVGTSSI</sequence>
<feature type="compositionally biased region" description="Basic and acidic residues" evidence="1">
    <location>
        <begin position="328"/>
        <end position="344"/>
    </location>
</feature>
<evidence type="ECO:0000313" key="4">
    <source>
        <dbReference type="Proteomes" id="UP000324800"/>
    </source>
</evidence>